<keyword evidence="3" id="KW-1185">Reference proteome</keyword>
<proteinExistence type="predicted"/>
<dbReference type="PANTHER" id="PTHR47842:SF3">
    <property type="entry name" value="DUF676 DOMAIN-CONTAINING PROTEIN"/>
    <property type="match status" value="1"/>
</dbReference>
<feature type="compositionally biased region" description="Basic and acidic residues" evidence="1">
    <location>
        <begin position="311"/>
        <end position="332"/>
    </location>
</feature>
<name>A0A317SW94_9PEZI</name>
<dbReference type="Proteomes" id="UP000246991">
    <property type="component" value="Unassembled WGS sequence"/>
</dbReference>
<dbReference type="STRING" id="42249.A0A317SW94"/>
<comment type="caution">
    <text evidence="2">The sequence shown here is derived from an EMBL/GenBank/DDBJ whole genome shotgun (WGS) entry which is preliminary data.</text>
</comment>
<dbReference type="EMBL" id="PYWC01000013">
    <property type="protein sequence ID" value="PWW78682.1"/>
    <property type="molecule type" value="Genomic_DNA"/>
</dbReference>
<evidence type="ECO:0000313" key="3">
    <source>
        <dbReference type="Proteomes" id="UP000246991"/>
    </source>
</evidence>
<gene>
    <name evidence="2" type="ORF">C7212DRAFT_350104</name>
</gene>
<dbReference type="PANTHER" id="PTHR47842">
    <property type="entry name" value="EXPRESSED PROTEIN"/>
    <property type="match status" value="1"/>
</dbReference>
<evidence type="ECO:0008006" key="4">
    <source>
        <dbReference type="Google" id="ProtNLM"/>
    </source>
</evidence>
<protein>
    <recommendedName>
        <fullName evidence="4">DUF676 domain-containing protein</fullName>
    </recommendedName>
</protein>
<feature type="compositionally biased region" description="Polar residues" evidence="1">
    <location>
        <begin position="356"/>
        <end position="365"/>
    </location>
</feature>
<dbReference type="OrthoDB" id="3248508at2759"/>
<dbReference type="AlphaFoldDB" id="A0A317SW94"/>
<organism evidence="2 3">
    <name type="scientific">Tuber magnatum</name>
    <name type="common">white Piedmont truffle</name>
    <dbReference type="NCBI Taxonomy" id="42249"/>
    <lineage>
        <taxon>Eukaryota</taxon>
        <taxon>Fungi</taxon>
        <taxon>Dikarya</taxon>
        <taxon>Ascomycota</taxon>
        <taxon>Pezizomycotina</taxon>
        <taxon>Pezizomycetes</taxon>
        <taxon>Pezizales</taxon>
        <taxon>Tuberaceae</taxon>
        <taxon>Tuber</taxon>
    </lineage>
</organism>
<feature type="region of interest" description="Disordered" evidence="1">
    <location>
        <begin position="311"/>
        <end position="365"/>
    </location>
</feature>
<reference evidence="2 3" key="1">
    <citation type="submission" date="2018-03" db="EMBL/GenBank/DDBJ databases">
        <title>Genomes of Pezizomycetes fungi and the evolution of truffles.</title>
        <authorList>
            <person name="Murat C."/>
            <person name="Payen T."/>
            <person name="Noel B."/>
            <person name="Kuo A."/>
            <person name="Martin F.M."/>
        </authorList>
    </citation>
    <scope>NUCLEOTIDE SEQUENCE [LARGE SCALE GENOMIC DNA]</scope>
    <source>
        <strain evidence="2">091103-1</strain>
    </source>
</reference>
<accession>A0A317SW94</accession>
<evidence type="ECO:0000256" key="1">
    <source>
        <dbReference type="SAM" id="MobiDB-lite"/>
    </source>
</evidence>
<sequence length="453" mass="50436">MGLLCGEDFVVAAHHFCPQPRTIPLAVDWCSYSYSQGDYNPTPDCLPRGKWKLLLIHIHGFVGNQTRFQSFPAHLHNLLSVTLNDLGWGIHTKVYAKLMTRHNISTLAAGVVLLSGAGGLSHRMLGVVPFDSPFLGTHPGVISTGFRTLFRSEGKGPSEGGGSSGGGARYLMSQLEYGSCLADPEGLKNRYSAIRKIETTAYSVHSLVLAEVEVDRPGARELQEMAGEMRLGKPQQRCLGRGFLTRPLLPPLFHFRIRTSGISPPFPKPTKFDYSQIPHATVRTAAGKAAAKAAKLWEKSVKNYEKVAKDWEEAGEETERKKREKENKEKMKSATARLRGGGTTAREEKKGKGRATVNSTPTLENPQWKKRERKFCLSLRTLDACWIKVEMTGVDEVATHCGLFFLGDMYERLVGDVAGMIEGWMEEEGSRRLLEEEEGGGVWEEKDFWARRR</sequence>
<evidence type="ECO:0000313" key="2">
    <source>
        <dbReference type="EMBL" id="PWW78682.1"/>
    </source>
</evidence>